<dbReference type="EMBL" id="ATNL01000011">
    <property type="protein sequence ID" value="KON72577.1"/>
    <property type="molecule type" value="Genomic_DNA"/>
</dbReference>
<evidence type="ECO:0000256" key="1">
    <source>
        <dbReference type="SAM" id="MobiDB-lite"/>
    </source>
</evidence>
<reference evidence="2 3" key="1">
    <citation type="journal article" date="2015" name="Sci. Rep.">
        <title>Functional and structural properties of a novel cellulosome-like multienzyme complex: efficient glycoside hydrolysis of water-insoluble 7-xylosyl-10-deacetylpaclitaxel.</title>
        <authorList>
            <person name="Dou T.Y."/>
            <person name="Luan H.W."/>
            <person name="Ge G.B."/>
            <person name="Dong M.M."/>
            <person name="Zou H.F."/>
            <person name="He Y.Q."/>
            <person name="Cui P."/>
            <person name="Wang J.Y."/>
            <person name="Hao D.C."/>
            <person name="Yang S.L."/>
            <person name="Yang L."/>
        </authorList>
    </citation>
    <scope>NUCLEOTIDE SEQUENCE [LARGE SCALE GENOMIC DNA]</scope>
    <source>
        <strain evidence="2 3">F16</strain>
    </source>
</reference>
<evidence type="ECO:0000313" key="3">
    <source>
        <dbReference type="Proteomes" id="UP000037387"/>
    </source>
</evidence>
<dbReference type="PATRIC" id="fig|1350482.3.peg.3097"/>
<accession>A0A0M0F5C7</accession>
<feature type="compositionally biased region" description="Acidic residues" evidence="1">
    <location>
        <begin position="25"/>
        <end position="36"/>
    </location>
</feature>
<dbReference type="Proteomes" id="UP000037387">
    <property type="component" value="Unassembled WGS sequence"/>
</dbReference>
<dbReference type="RefSeq" id="WP_053371093.1">
    <property type="nucleotide sequence ID" value="NZ_KQ435292.1"/>
</dbReference>
<evidence type="ECO:0000313" key="2">
    <source>
        <dbReference type="EMBL" id="KON72577.1"/>
    </source>
</evidence>
<organism evidence="2 3">
    <name type="scientific">Cellulosimicrobium cellulans F16</name>
    <dbReference type="NCBI Taxonomy" id="1350482"/>
    <lineage>
        <taxon>Bacteria</taxon>
        <taxon>Bacillati</taxon>
        <taxon>Actinomycetota</taxon>
        <taxon>Actinomycetes</taxon>
        <taxon>Micrococcales</taxon>
        <taxon>Promicromonosporaceae</taxon>
        <taxon>Cellulosimicrobium</taxon>
    </lineage>
</organism>
<keyword evidence="3" id="KW-1185">Reference proteome</keyword>
<dbReference type="AlphaFoldDB" id="A0A0M0F5C7"/>
<sequence length="179" mass="19144">MTALAALERGYAFQTLVAAARLEHDDPDDHDVEPDAPEPGGDPGPMPTPPTPPRRTSVPDAVTTDADCSCVCSHLFHAECDDVCTWHTLRLSFIETLGRWVADAVATEAVDEGLMPLVMTHPRAVEAGTEKPGGVICDERERIAQAIEDLPTTWPNGVKHSAAWMRLEAADVARAAAAA</sequence>
<name>A0A0M0F5C7_CELCE</name>
<feature type="compositionally biased region" description="Pro residues" evidence="1">
    <location>
        <begin position="40"/>
        <end position="53"/>
    </location>
</feature>
<comment type="caution">
    <text evidence="2">The sequence shown here is derived from an EMBL/GenBank/DDBJ whole genome shotgun (WGS) entry which is preliminary data.</text>
</comment>
<proteinExistence type="predicted"/>
<gene>
    <name evidence="2" type="ORF">M768_13800</name>
</gene>
<protein>
    <submittedName>
        <fullName evidence="2">Uncharacterized protein</fullName>
    </submittedName>
</protein>
<feature type="region of interest" description="Disordered" evidence="1">
    <location>
        <begin position="20"/>
        <end position="60"/>
    </location>
</feature>